<accession>F0Z9S6</accession>
<evidence type="ECO:0000256" key="2">
    <source>
        <dbReference type="ARBA" id="ARBA00023163"/>
    </source>
</evidence>
<organism evidence="4 5">
    <name type="scientific">Dictyostelium purpureum</name>
    <name type="common">Slime mold</name>
    <dbReference type="NCBI Taxonomy" id="5786"/>
    <lineage>
        <taxon>Eukaryota</taxon>
        <taxon>Amoebozoa</taxon>
        <taxon>Evosea</taxon>
        <taxon>Eumycetozoa</taxon>
        <taxon>Dictyostelia</taxon>
        <taxon>Dictyosteliales</taxon>
        <taxon>Dictyosteliaceae</taxon>
        <taxon>Dictyostelium</taxon>
    </lineage>
</organism>
<dbReference type="GO" id="GO:0006352">
    <property type="term" value="P:DNA-templated transcription initiation"/>
    <property type="evidence" value="ECO:0000318"/>
    <property type="project" value="GO_Central"/>
</dbReference>
<dbReference type="GO" id="GO:0001006">
    <property type="term" value="F:RNA polymerase III type 3 promoter sequence-specific DNA binding"/>
    <property type="evidence" value="ECO:0000318"/>
    <property type="project" value="GO_Central"/>
</dbReference>
<dbReference type="STRING" id="5786.F0Z9S6"/>
<feature type="compositionally biased region" description="Acidic residues" evidence="3">
    <location>
        <begin position="375"/>
        <end position="394"/>
    </location>
</feature>
<reference evidence="5" key="1">
    <citation type="journal article" date="2011" name="Genome Biol.">
        <title>Comparative genomics of the social amoebae Dictyostelium discoideum and Dictyostelium purpureum.</title>
        <authorList>
            <consortium name="US DOE Joint Genome Institute (JGI-PGF)"/>
            <person name="Sucgang R."/>
            <person name="Kuo A."/>
            <person name="Tian X."/>
            <person name="Salerno W."/>
            <person name="Parikh A."/>
            <person name="Feasley C.L."/>
            <person name="Dalin E."/>
            <person name="Tu H."/>
            <person name="Huang E."/>
            <person name="Barry K."/>
            <person name="Lindquist E."/>
            <person name="Shapiro H."/>
            <person name="Bruce D."/>
            <person name="Schmutz J."/>
            <person name="Salamov A."/>
            <person name="Fey P."/>
            <person name="Gaudet P."/>
            <person name="Anjard C."/>
            <person name="Babu M.M."/>
            <person name="Basu S."/>
            <person name="Bushmanova Y."/>
            <person name="van der Wel H."/>
            <person name="Katoh-Kurasawa M."/>
            <person name="Dinh C."/>
            <person name="Coutinho P.M."/>
            <person name="Saito T."/>
            <person name="Elias M."/>
            <person name="Schaap P."/>
            <person name="Kay R.R."/>
            <person name="Henrissat B."/>
            <person name="Eichinger L."/>
            <person name="Rivero F."/>
            <person name="Putnam N.H."/>
            <person name="West C.M."/>
            <person name="Loomis W.F."/>
            <person name="Chisholm R.L."/>
            <person name="Shaulsky G."/>
            <person name="Strassmann J.E."/>
            <person name="Queller D.C."/>
            <person name="Kuspa A."/>
            <person name="Grigoriev I.V."/>
        </authorList>
    </citation>
    <scope>NUCLEOTIDE SEQUENCE [LARGE SCALE GENOMIC DNA]</scope>
    <source>
        <strain evidence="5">QSDP1</strain>
    </source>
</reference>
<feature type="compositionally biased region" description="Basic and acidic residues" evidence="3">
    <location>
        <begin position="358"/>
        <end position="374"/>
    </location>
</feature>
<proteinExistence type="predicted"/>
<dbReference type="GeneID" id="10510072"/>
<dbReference type="AlphaFoldDB" id="F0Z9S6"/>
<dbReference type="GO" id="GO:0005634">
    <property type="term" value="C:nucleus"/>
    <property type="evidence" value="ECO:0000318"/>
    <property type="project" value="GO_Central"/>
</dbReference>
<dbReference type="CDD" id="cd00043">
    <property type="entry name" value="CYCLIN_SF"/>
    <property type="match status" value="1"/>
</dbReference>
<dbReference type="InParanoid" id="F0Z9S6"/>
<dbReference type="FunCoup" id="F0Z9S6">
    <property type="interactions" value="1"/>
</dbReference>
<evidence type="ECO:0000313" key="4">
    <source>
        <dbReference type="EMBL" id="EGC39294.1"/>
    </source>
</evidence>
<dbReference type="VEuPathDB" id="AmoebaDB:DICPUDRAFT_27213"/>
<evidence type="ECO:0000313" key="5">
    <source>
        <dbReference type="Proteomes" id="UP000001064"/>
    </source>
</evidence>
<dbReference type="GO" id="GO:0097550">
    <property type="term" value="C:transcription preinitiation complex"/>
    <property type="evidence" value="ECO:0000318"/>
    <property type="project" value="GO_Central"/>
</dbReference>
<dbReference type="GO" id="GO:0000995">
    <property type="term" value="F:RNA polymerase III general transcription initiation factor activity"/>
    <property type="evidence" value="ECO:0000318"/>
    <property type="project" value="GO_Central"/>
</dbReference>
<gene>
    <name evidence="4" type="ORF">DICPUDRAFT_27213</name>
</gene>
<dbReference type="PANTHER" id="PTHR11618:SF29">
    <property type="entry name" value="TFIIB-TYPE DOMAIN-CONTAINING PROTEIN"/>
    <property type="match status" value="1"/>
</dbReference>
<feature type="region of interest" description="Disordered" evidence="3">
    <location>
        <begin position="430"/>
        <end position="452"/>
    </location>
</feature>
<dbReference type="RefSeq" id="XP_003284198.1">
    <property type="nucleotide sequence ID" value="XM_003284150.1"/>
</dbReference>
<evidence type="ECO:0000256" key="1">
    <source>
        <dbReference type="ARBA" id="ARBA00023015"/>
    </source>
</evidence>
<keyword evidence="2" id="KW-0804">Transcription</keyword>
<protein>
    <submittedName>
        <fullName evidence="4">Uncharacterized protein</fullName>
    </submittedName>
</protein>
<dbReference type="OMA" id="LKYYTIG"/>
<dbReference type="GO" id="GO:0006383">
    <property type="term" value="P:transcription by RNA polymerase III"/>
    <property type="evidence" value="ECO:0000318"/>
    <property type="project" value="GO_Central"/>
</dbReference>
<feature type="region of interest" description="Disordered" evidence="3">
    <location>
        <begin position="248"/>
        <end position="274"/>
    </location>
</feature>
<dbReference type="eggNOG" id="ENOG502RFP4">
    <property type="taxonomic scope" value="Eukaryota"/>
</dbReference>
<sequence>MAKCSSCNGDVVDIDEKLVCQECGNIQSELGRFTQQLDFSAPGVNVSLGGHSNTTTKKVYFSNTGCKGPYHNKFEDALEYICNQLKTSVSFKNTMRTHYYLAFSKWRPIRRIDPTYSYVCAALAHIVYRSENKGTTLADIGIKLNLKYYTIGKISMKIQSVAGILVDELSEFSYLDRGCNILKKSYSYSHEDCESTKRLASELIKFCKTISLSDGRNPSSIYCACLYLAQCYKLTTISQDILNHFNSNGIDNGDDPKQNNTDINGKRKAKGKSKAQELMKPFFEDLVKEMNAPSHGTNLRIKEIEAQLTSYYKESPFFSQLVNPLNFYQWLPMILKDFLIKQQPDENNQEEKEEESSGEDKEFEIEKNLEKENNDDSFDEEENNLNNIVDDENLNDIPTKIQTPENRKRSNCEIAIDDESPNAIKKLKSLNKESNDCSSGDESSDTKSISSLASTTAITTSTTATFKGTKKIFEAILKSDNPNTPFPPAYIKSEYKKTIKKLRLIKVKLDLLGKGQIDKSRITKDDIQFYDKFKEFKPAPSIKLEGPIEKLLIEGVGEDTILEGFTDLDSIQLDCFLNNNKNYLDDEELNDLDIPDESLQLYIRSGKEKEEWNQILKSTYVKDDFEF</sequence>
<dbReference type="GO" id="GO:0070897">
    <property type="term" value="P:transcription preinitiation complex assembly"/>
    <property type="evidence" value="ECO:0007669"/>
    <property type="project" value="InterPro"/>
</dbReference>
<feature type="compositionally biased region" description="Acidic residues" evidence="3">
    <location>
        <begin position="347"/>
        <end position="357"/>
    </location>
</feature>
<name>F0Z9S6_DICPU</name>
<keyword evidence="1" id="KW-0805">Transcription regulation</keyword>
<dbReference type="KEGG" id="dpp:DICPUDRAFT_27213"/>
<dbReference type="PANTHER" id="PTHR11618">
    <property type="entry name" value="TRANSCRIPTION INITIATION FACTOR IIB-RELATED"/>
    <property type="match status" value="1"/>
</dbReference>
<dbReference type="InterPro" id="IPR000812">
    <property type="entry name" value="TFIIB"/>
</dbReference>
<dbReference type="Proteomes" id="UP000001064">
    <property type="component" value="Unassembled WGS sequence"/>
</dbReference>
<dbReference type="EMBL" id="GL870960">
    <property type="protein sequence ID" value="EGC39294.1"/>
    <property type="molecule type" value="Genomic_DNA"/>
</dbReference>
<feature type="region of interest" description="Disordered" evidence="3">
    <location>
        <begin position="344"/>
        <end position="416"/>
    </location>
</feature>
<evidence type="ECO:0000256" key="3">
    <source>
        <dbReference type="SAM" id="MobiDB-lite"/>
    </source>
</evidence>
<dbReference type="OrthoDB" id="10577415at2759"/>
<keyword evidence="5" id="KW-1185">Reference proteome</keyword>
<dbReference type="GO" id="GO:0000126">
    <property type="term" value="C:transcription factor TFIIIB complex"/>
    <property type="evidence" value="ECO:0000318"/>
    <property type="project" value="GO_Central"/>
</dbReference>